<name>A0A2S7VIX1_PHOAN</name>
<comment type="caution">
    <text evidence="5">The sequence shown here is derived from an EMBL/GenBank/DDBJ whole genome shotgun (WGS) entry which is preliminary data.</text>
</comment>
<dbReference type="CDD" id="cd02933">
    <property type="entry name" value="OYE_like_FMN"/>
    <property type="match status" value="1"/>
</dbReference>
<dbReference type="GO" id="GO:0016628">
    <property type="term" value="F:oxidoreductase activity, acting on the CH-CH group of donors, NAD or NADP as acceptor"/>
    <property type="evidence" value="ECO:0007669"/>
    <property type="project" value="UniProtKB-ARBA"/>
</dbReference>
<dbReference type="GO" id="GO:0005829">
    <property type="term" value="C:cytosol"/>
    <property type="evidence" value="ECO:0007669"/>
    <property type="project" value="TreeGrafter"/>
</dbReference>
<dbReference type="EMBL" id="MSCJ01000003">
    <property type="protein sequence ID" value="PQJ61905.1"/>
    <property type="molecule type" value="Genomic_DNA"/>
</dbReference>
<protein>
    <submittedName>
        <fullName evidence="5">Alkene reductase</fullName>
    </submittedName>
</protein>
<dbReference type="GO" id="GO:0010181">
    <property type="term" value="F:FMN binding"/>
    <property type="evidence" value="ECO:0007669"/>
    <property type="project" value="InterPro"/>
</dbReference>
<dbReference type="SUPFAM" id="SSF51395">
    <property type="entry name" value="FMN-linked oxidoreductases"/>
    <property type="match status" value="1"/>
</dbReference>
<dbReference type="Gene3D" id="3.20.20.70">
    <property type="entry name" value="Aldolase class I"/>
    <property type="match status" value="1"/>
</dbReference>
<evidence type="ECO:0000256" key="2">
    <source>
        <dbReference type="ARBA" id="ARBA00005979"/>
    </source>
</evidence>
<evidence type="ECO:0000313" key="6">
    <source>
        <dbReference type="Proteomes" id="UP000238730"/>
    </source>
</evidence>
<dbReference type="PANTHER" id="PTHR22893">
    <property type="entry name" value="NADH OXIDOREDUCTASE-RELATED"/>
    <property type="match status" value="1"/>
</dbReference>
<gene>
    <name evidence="5" type="ORF">BTO08_16705</name>
</gene>
<organism evidence="5 6">
    <name type="scientific">Photobacterium angustum</name>
    <dbReference type="NCBI Taxonomy" id="661"/>
    <lineage>
        <taxon>Bacteria</taxon>
        <taxon>Pseudomonadati</taxon>
        <taxon>Pseudomonadota</taxon>
        <taxon>Gammaproteobacteria</taxon>
        <taxon>Vibrionales</taxon>
        <taxon>Vibrionaceae</taxon>
        <taxon>Photobacterium</taxon>
    </lineage>
</organism>
<accession>A0A2S7VIX1</accession>
<comment type="cofactor">
    <cofactor evidence="1">
        <name>FMN</name>
        <dbReference type="ChEBI" id="CHEBI:58210"/>
    </cofactor>
</comment>
<evidence type="ECO:0000259" key="4">
    <source>
        <dbReference type="Pfam" id="PF00724"/>
    </source>
</evidence>
<dbReference type="FunFam" id="3.20.20.70:FF:000059">
    <property type="entry name" value="N-ethylmaleimide reductase, FMN-linked"/>
    <property type="match status" value="1"/>
</dbReference>
<reference evidence="5 6" key="1">
    <citation type="submission" date="2016-12" db="EMBL/GenBank/DDBJ databases">
        <title>Diversity of luminous bacteria.</title>
        <authorList>
            <person name="Yoshizawa S."/>
            <person name="Kogure K."/>
        </authorList>
    </citation>
    <scope>NUCLEOTIDE SEQUENCE [LARGE SCALE GENOMIC DNA]</scope>
    <source>
        <strain evidence="5 6">LC1-200</strain>
    </source>
</reference>
<dbReference type="Proteomes" id="UP000238730">
    <property type="component" value="Unassembled WGS sequence"/>
</dbReference>
<feature type="domain" description="NADH:flavin oxidoreductase/NADH oxidase N-terminal" evidence="4">
    <location>
        <begin position="6"/>
        <end position="332"/>
    </location>
</feature>
<dbReference type="OrthoDB" id="8523426at2"/>
<dbReference type="RefSeq" id="WP_105061750.1">
    <property type="nucleotide sequence ID" value="NZ_MSCJ01000003.1"/>
</dbReference>
<dbReference type="InterPro" id="IPR013785">
    <property type="entry name" value="Aldolase_TIM"/>
</dbReference>
<sequence length="345" mass="39068">MTQDILFSPYQLSQDLILKNRIVMAPMSRCMATDDFIPTPEMADYYARRANTGLIITECTMISPTAQGYPNSPAIFNQEHVAGWKQVTQKVHENGGKIFAQLWHTGRVSHPIYLNGNKPLAPSAVGLTGRVKRTDNLQYEEPKEMTPADIQTVINDFAKAAKYAKEAGFDGVEIHAANGYLLDQFLHWDTNRRNDHWGQSPENMSRILFDVINAVKQQIQFVGVRLSPVAYLNIEHDERDKPVFDYVLKQLNQYDLAYVHTGMFDDSYQDHLQSTVTHYIRQHYHGSVIACGGYNSESAREALLNNDADLVAIGRPLIANSDYVEKTRQNKNLTPYDVGMLNTLV</sequence>
<keyword evidence="3" id="KW-0560">Oxidoreductase</keyword>
<evidence type="ECO:0000256" key="3">
    <source>
        <dbReference type="ARBA" id="ARBA00023002"/>
    </source>
</evidence>
<proteinExistence type="inferred from homology"/>
<dbReference type="PANTHER" id="PTHR22893:SF55">
    <property type="entry name" value="OXIDOREDUCTASE-RELATED"/>
    <property type="match status" value="1"/>
</dbReference>
<dbReference type="InterPro" id="IPR001155">
    <property type="entry name" value="OxRdtase_FMN_N"/>
</dbReference>
<comment type="similarity">
    <text evidence="2">Belongs to the NADH:flavin oxidoreductase/NADH oxidase family.</text>
</comment>
<dbReference type="InterPro" id="IPR045247">
    <property type="entry name" value="Oye-like"/>
</dbReference>
<dbReference type="AlphaFoldDB" id="A0A2S7VIX1"/>
<evidence type="ECO:0000256" key="1">
    <source>
        <dbReference type="ARBA" id="ARBA00001917"/>
    </source>
</evidence>
<evidence type="ECO:0000313" key="5">
    <source>
        <dbReference type="EMBL" id="PQJ61905.1"/>
    </source>
</evidence>
<dbReference type="Pfam" id="PF00724">
    <property type="entry name" value="Oxidored_FMN"/>
    <property type="match status" value="1"/>
</dbReference>